<accession>A0A1H7P0B1</accession>
<gene>
    <name evidence="2" type="ORF">SAMN05216262_108129</name>
</gene>
<protein>
    <recommendedName>
        <fullName evidence="1">AB hydrolase-1 domain-containing protein</fullName>
    </recommendedName>
</protein>
<evidence type="ECO:0000313" key="2">
    <source>
        <dbReference type="EMBL" id="SEL28527.1"/>
    </source>
</evidence>
<name>A0A1H7P0B1_9GAMM</name>
<dbReference type="InterPro" id="IPR000073">
    <property type="entry name" value="AB_hydrolase_1"/>
</dbReference>
<keyword evidence="3" id="KW-1185">Reference proteome</keyword>
<dbReference type="Proteomes" id="UP000199297">
    <property type="component" value="Unassembled WGS sequence"/>
</dbReference>
<evidence type="ECO:0000313" key="3">
    <source>
        <dbReference type="Proteomes" id="UP000199297"/>
    </source>
</evidence>
<reference evidence="3" key="1">
    <citation type="submission" date="2016-10" db="EMBL/GenBank/DDBJ databases">
        <authorList>
            <person name="Varghese N."/>
            <person name="Submissions S."/>
        </authorList>
    </citation>
    <scope>NUCLEOTIDE SEQUENCE [LARGE SCALE GENOMIC DNA]</scope>
    <source>
        <strain evidence="3">CGMCC 1.9127</strain>
    </source>
</reference>
<dbReference type="Gene3D" id="3.40.50.1820">
    <property type="entry name" value="alpha/beta hydrolase"/>
    <property type="match status" value="1"/>
</dbReference>
<dbReference type="STRING" id="641665.GCA_002104455_03475"/>
<proteinExistence type="predicted"/>
<dbReference type="EMBL" id="FOBI01000008">
    <property type="protein sequence ID" value="SEL28527.1"/>
    <property type="molecule type" value="Genomic_DNA"/>
</dbReference>
<dbReference type="SUPFAM" id="SSF53474">
    <property type="entry name" value="alpha/beta-Hydrolases"/>
    <property type="match status" value="1"/>
</dbReference>
<dbReference type="InterPro" id="IPR029058">
    <property type="entry name" value="AB_hydrolase_fold"/>
</dbReference>
<evidence type="ECO:0000259" key="1">
    <source>
        <dbReference type="Pfam" id="PF12697"/>
    </source>
</evidence>
<organism evidence="2 3">
    <name type="scientific">Colwellia chukchiensis</name>
    <dbReference type="NCBI Taxonomy" id="641665"/>
    <lineage>
        <taxon>Bacteria</taxon>
        <taxon>Pseudomonadati</taxon>
        <taxon>Pseudomonadota</taxon>
        <taxon>Gammaproteobacteria</taxon>
        <taxon>Alteromonadales</taxon>
        <taxon>Colwelliaceae</taxon>
        <taxon>Colwellia</taxon>
    </lineage>
</organism>
<feature type="domain" description="AB hydrolase-1" evidence="1">
    <location>
        <begin position="272"/>
        <end position="356"/>
    </location>
</feature>
<sequence>MYDVDMTRLISTFFLLTTCLILVGCTTSRFAKLQSASVNIVQANDPAQLPVLITFNTLELESYCRTLPATTDFGIVALLQCANELLSRADLSAQQRDFALSAYNRNLTLLVKAEHAGRLAKDRVLIHYENLVPFSFVDDIVALDKRLTPAITGEIGLAITTSRDNTQTGLDIYFPLEGVKQSATILLKNITLQQEKTLRISVEIKASNDNNVINLGDNKYQIRHSPAAAYLDLLEQANIDDYNWLGMVSPTQAEKRRGVFVIGNISQHKIPIIMIHGLNSDPLIWRHLTMAILNNPALVANYQIWHIYYPSGPPPFYSAARTRDNLQQLLKTIDSPRLAKKAVIIGHSMGGVVANLLSTRADHQLWDATFKLRPEQMDSVEPAVKDIFIYQAVFASNTVFFLDTPFKGSEVASSVIGKLGAFLVTLPTEFTKIFQNFFARTGVHILTDKMRPFLINYGPSSIHVLRPGHPLMETLYDLPIQGESYAIIGSDGALSCQDELTCSSISDGVVNYTSANYLHAKERLIVSSAHNSFQNEQAIAFILNKLNVAQDDTE</sequence>
<dbReference type="Pfam" id="PF12697">
    <property type="entry name" value="Abhydrolase_6"/>
    <property type="match status" value="1"/>
</dbReference>
<dbReference type="AlphaFoldDB" id="A0A1H7P0B1"/>